<organism evidence="2 3">
    <name type="scientific">Pinibacter aurantiacus</name>
    <dbReference type="NCBI Taxonomy" id="2851599"/>
    <lineage>
        <taxon>Bacteria</taxon>
        <taxon>Pseudomonadati</taxon>
        <taxon>Bacteroidota</taxon>
        <taxon>Chitinophagia</taxon>
        <taxon>Chitinophagales</taxon>
        <taxon>Chitinophagaceae</taxon>
        <taxon>Pinibacter</taxon>
    </lineage>
</organism>
<gene>
    <name evidence="2" type="ORF">KTO63_25765</name>
</gene>
<evidence type="ECO:0000259" key="1">
    <source>
        <dbReference type="Pfam" id="PF09346"/>
    </source>
</evidence>
<dbReference type="Pfam" id="PF09346">
    <property type="entry name" value="SMI1_KNR4"/>
    <property type="match status" value="1"/>
</dbReference>
<sequence>MNPELKYYLNDLEKNYPGATEEMLKNLNNVVDFDFPNDYLDVLREFDGGEGEIGENSWLDLFSVNQIQTAIVDYKLLMEQIPDYLLFGKDSADTGYAFNKVTQTIHSFGLMSNFKTDPIKYRGSSFLEFVKRLYEK</sequence>
<reference evidence="2" key="1">
    <citation type="submission" date="2021-06" db="EMBL/GenBank/DDBJ databases">
        <authorList>
            <person name="Huq M.A."/>
        </authorList>
    </citation>
    <scope>NUCLEOTIDE SEQUENCE</scope>
    <source>
        <strain evidence="2">MAH-26</strain>
    </source>
</reference>
<name>A0A9E2SFJ9_9BACT</name>
<keyword evidence="3" id="KW-1185">Reference proteome</keyword>
<dbReference type="EMBL" id="JAHSPG010000018">
    <property type="protein sequence ID" value="MBV4360598.1"/>
    <property type="molecule type" value="Genomic_DNA"/>
</dbReference>
<dbReference type="Proteomes" id="UP000812270">
    <property type="component" value="Unassembled WGS sequence"/>
</dbReference>
<protein>
    <submittedName>
        <fullName evidence="2">SMI1/KNR4 family protein</fullName>
    </submittedName>
</protein>
<accession>A0A9E2SFJ9</accession>
<evidence type="ECO:0000313" key="2">
    <source>
        <dbReference type="EMBL" id="MBV4360598.1"/>
    </source>
</evidence>
<dbReference type="RefSeq" id="WP_217795127.1">
    <property type="nucleotide sequence ID" value="NZ_JAHSPG010000018.1"/>
</dbReference>
<feature type="domain" description="Knr4/Smi1-like" evidence="1">
    <location>
        <begin position="18"/>
        <end position="131"/>
    </location>
</feature>
<comment type="caution">
    <text evidence="2">The sequence shown here is derived from an EMBL/GenBank/DDBJ whole genome shotgun (WGS) entry which is preliminary data.</text>
</comment>
<proteinExistence type="predicted"/>
<evidence type="ECO:0000313" key="3">
    <source>
        <dbReference type="Proteomes" id="UP000812270"/>
    </source>
</evidence>
<dbReference type="InterPro" id="IPR018958">
    <property type="entry name" value="Knr4/Smi1-like_dom"/>
</dbReference>
<dbReference type="AlphaFoldDB" id="A0A9E2SFJ9"/>